<reference evidence="5" key="1">
    <citation type="journal article" date="2020" name="Fungal Divers.">
        <title>Resolving the Mortierellaceae phylogeny through synthesis of multi-gene phylogenetics and phylogenomics.</title>
        <authorList>
            <person name="Vandepol N."/>
            <person name="Liber J."/>
            <person name="Desiro A."/>
            <person name="Na H."/>
            <person name="Kennedy M."/>
            <person name="Barry K."/>
            <person name="Grigoriev I.V."/>
            <person name="Miller A.N."/>
            <person name="O'Donnell K."/>
            <person name="Stajich J.E."/>
            <person name="Bonito G."/>
        </authorList>
    </citation>
    <scope>NUCLEOTIDE SEQUENCE</scope>
    <source>
        <strain evidence="5">MES-2147</strain>
    </source>
</reference>
<dbReference type="EMBL" id="JAAAHW010012010">
    <property type="protein sequence ID" value="KAF9916228.1"/>
    <property type="molecule type" value="Genomic_DNA"/>
</dbReference>
<comment type="caution">
    <text evidence="5">The sequence shown here is derived from an EMBL/GenBank/DDBJ whole genome shotgun (WGS) entry which is preliminary data.</text>
</comment>
<keyword evidence="1" id="KW-0547">Nucleotide-binding</keyword>
<name>A0A9P6IHD8_9FUNG</name>
<dbReference type="GO" id="GO:0005730">
    <property type="term" value="C:nucleolus"/>
    <property type="evidence" value="ECO:0007669"/>
    <property type="project" value="TreeGrafter"/>
</dbReference>
<dbReference type="OrthoDB" id="444945at2759"/>
<keyword evidence="6" id="KW-1185">Reference proteome</keyword>
<keyword evidence="2" id="KW-0342">GTP-binding</keyword>
<evidence type="ECO:0000259" key="4">
    <source>
        <dbReference type="Pfam" id="PF08153"/>
    </source>
</evidence>
<dbReference type="AlphaFoldDB" id="A0A9P6IHD8"/>
<feature type="domain" description="Nucleolar GTP-binding protein 2 N-terminal" evidence="4">
    <location>
        <begin position="46"/>
        <end position="125"/>
    </location>
</feature>
<accession>A0A9P6IHD8</accession>
<dbReference type="PANTHER" id="PTHR11089">
    <property type="entry name" value="GTP-BINDING PROTEIN-RELATED"/>
    <property type="match status" value="1"/>
</dbReference>
<feature type="compositionally biased region" description="Basic and acidic residues" evidence="3">
    <location>
        <begin position="1"/>
        <end position="10"/>
    </location>
</feature>
<feature type="region of interest" description="Disordered" evidence="3">
    <location>
        <begin position="1"/>
        <end position="27"/>
    </location>
</feature>
<gene>
    <name evidence="5" type="primary">NOG2</name>
    <name evidence="5" type="ORF">BGZ65_000387</name>
</gene>
<dbReference type="InterPro" id="IPR012971">
    <property type="entry name" value="NOG2_N_dom"/>
</dbReference>
<organism evidence="5 6">
    <name type="scientific">Modicella reniformis</name>
    <dbReference type="NCBI Taxonomy" id="1440133"/>
    <lineage>
        <taxon>Eukaryota</taxon>
        <taxon>Fungi</taxon>
        <taxon>Fungi incertae sedis</taxon>
        <taxon>Mucoromycota</taxon>
        <taxon>Mortierellomycotina</taxon>
        <taxon>Mortierellomycetes</taxon>
        <taxon>Mortierellales</taxon>
        <taxon>Mortierellaceae</taxon>
        <taxon>Modicella</taxon>
    </lineage>
</organism>
<dbReference type="Pfam" id="PF08153">
    <property type="entry name" value="NGP1NT"/>
    <property type="match status" value="1"/>
</dbReference>
<evidence type="ECO:0000313" key="5">
    <source>
        <dbReference type="EMBL" id="KAF9916228.1"/>
    </source>
</evidence>
<sequence>MGQLKKEQNRTKATNPSGGSNGLGNVKVKGENFYRDAKSARQVQLLKGGKAIRNAQGKVIKAAAFQSKAVEPGRVAPNRKWFGNTRVIGQKALENFRENLASKVNDPFQVLLKQHKLPMSLLQDPVH</sequence>
<evidence type="ECO:0000256" key="1">
    <source>
        <dbReference type="ARBA" id="ARBA00022741"/>
    </source>
</evidence>
<evidence type="ECO:0000256" key="2">
    <source>
        <dbReference type="ARBA" id="ARBA00023134"/>
    </source>
</evidence>
<dbReference type="PANTHER" id="PTHR11089:SF9">
    <property type="entry name" value="NUCLEOLAR GTP-BINDING PROTEIN 2"/>
    <property type="match status" value="1"/>
</dbReference>
<evidence type="ECO:0000313" key="6">
    <source>
        <dbReference type="Proteomes" id="UP000749646"/>
    </source>
</evidence>
<dbReference type="InterPro" id="IPR050755">
    <property type="entry name" value="TRAFAC_YlqF/YawG_RiboMat"/>
</dbReference>
<dbReference type="Proteomes" id="UP000749646">
    <property type="component" value="Unassembled WGS sequence"/>
</dbReference>
<feature type="non-terminal residue" evidence="5">
    <location>
        <position position="127"/>
    </location>
</feature>
<protein>
    <submittedName>
        <fullName evidence="5">GTPase required for pre-60S ribosomal subunit nuclear export and maturation</fullName>
    </submittedName>
</protein>
<evidence type="ECO:0000256" key="3">
    <source>
        <dbReference type="SAM" id="MobiDB-lite"/>
    </source>
</evidence>
<dbReference type="GO" id="GO:0005525">
    <property type="term" value="F:GTP binding"/>
    <property type="evidence" value="ECO:0007669"/>
    <property type="project" value="UniProtKB-KW"/>
</dbReference>
<proteinExistence type="predicted"/>